<dbReference type="AlphaFoldDB" id="A0L6D6"/>
<name>A0L6D6_MAGMM</name>
<dbReference type="HOGENOM" id="CLU_1914525_0_0_5"/>
<sequence length="132" mass="14421">MKISEQAKLLLERWGGSSRRSLQGGHASLSATGRILMNGGARIDGGRGSLMDHTLEPMVELVEQAVSHMLRHGAEDEARALINRYVLQEPIARSVKGVGVADERGFRLLLNRGEFFVAAWVAAGVQRKKRGC</sequence>
<reference evidence="1 2" key="2">
    <citation type="journal article" date="2012" name="Int. J. Syst. Evol. Microbiol.">
        <title>Magnetococcus marinus gen. nov., sp. nov., a marine, magnetotactic bacterium that represents a novel lineage (Magnetococcaceae fam. nov.; Magnetococcales ord. nov.) at the base of the Alphaproteobacteria.</title>
        <authorList>
            <person name="Bazylinski D.A."/>
            <person name="Williams T.J."/>
            <person name="Lefevre C.T."/>
            <person name="Berg R.J."/>
            <person name="Zhang C.L."/>
            <person name="Bowser S.S."/>
            <person name="Dean A.J."/>
            <person name="Beveridge T.J."/>
        </authorList>
    </citation>
    <scope>NUCLEOTIDE SEQUENCE [LARGE SCALE GENOMIC DNA]</scope>
    <source>
        <strain evidence="2">ATCC BAA-1437 / JCM 17883 / MC-1</strain>
    </source>
</reference>
<dbReference type="RefSeq" id="WP_011712686.1">
    <property type="nucleotide sequence ID" value="NC_008576.1"/>
</dbReference>
<protein>
    <submittedName>
        <fullName evidence="1">Uncharacterized protein</fullName>
    </submittedName>
</protein>
<evidence type="ECO:0000313" key="1">
    <source>
        <dbReference type="EMBL" id="ABK43529.1"/>
    </source>
</evidence>
<reference evidence="2" key="1">
    <citation type="journal article" date="2009" name="Appl. Environ. Microbiol.">
        <title>Complete genome sequence of the chemolithoautotrophic marine magnetotactic coccus strain MC-1.</title>
        <authorList>
            <person name="Schubbe S."/>
            <person name="Williams T.J."/>
            <person name="Xie G."/>
            <person name="Kiss H.E."/>
            <person name="Brettin T.S."/>
            <person name="Martinez D."/>
            <person name="Ross C.A."/>
            <person name="Schuler D."/>
            <person name="Cox B.L."/>
            <person name="Nealson K.H."/>
            <person name="Bazylinski D.A."/>
        </authorList>
    </citation>
    <scope>NUCLEOTIDE SEQUENCE [LARGE SCALE GENOMIC DNA]</scope>
    <source>
        <strain evidence="2">ATCC BAA-1437 / JCM 17883 / MC-1</strain>
    </source>
</reference>
<dbReference type="STRING" id="156889.Mmc1_1011"/>
<proteinExistence type="predicted"/>
<keyword evidence="2" id="KW-1185">Reference proteome</keyword>
<accession>A0L6D6</accession>
<dbReference type="Proteomes" id="UP000002586">
    <property type="component" value="Chromosome"/>
</dbReference>
<gene>
    <name evidence="1" type="ordered locus">Mmc1_1011</name>
</gene>
<dbReference type="KEGG" id="mgm:Mmc1_1011"/>
<dbReference type="EMBL" id="CP000471">
    <property type="protein sequence ID" value="ABK43529.1"/>
    <property type="molecule type" value="Genomic_DNA"/>
</dbReference>
<evidence type="ECO:0000313" key="2">
    <source>
        <dbReference type="Proteomes" id="UP000002586"/>
    </source>
</evidence>
<organism evidence="1 2">
    <name type="scientific">Magnetococcus marinus (strain ATCC BAA-1437 / JCM 17883 / MC-1)</name>
    <dbReference type="NCBI Taxonomy" id="156889"/>
    <lineage>
        <taxon>Bacteria</taxon>
        <taxon>Pseudomonadati</taxon>
        <taxon>Pseudomonadota</taxon>
        <taxon>Magnetococcia</taxon>
        <taxon>Magnetococcales</taxon>
        <taxon>Magnetococcaceae</taxon>
        <taxon>Magnetococcus</taxon>
    </lineage>
</organism>